<dbReference type="PANTHER" id="PTHR34686:SF5">
    <property type="entry name" value="OS05G0451300 PROTEIN"/>
    <property type="match status" value="1"/>
</dbReference>
<feature type="region of interest" description="Disordered" evidence="1">
    <location>
        <begin position="108"/>
        <end position="167"/>
    </location>
</feature>
<gene>
    <name evidence="2" type="ORF">RchiOBHm_Chr5g0068081</name>
</gene>
<feature type="compositionally biased region" description="Polar residues" evidence="1">
    <location>
        <begin position="131"/>
        <end position="144"/>
    </location>
</feature>
<organism evidence="2 3">
    <name type="scientific">Rosa chinensis</name>
    <name type="common">China rose</name>
    <dbReference type="NCBI Taxonomy" id="74649"/>
    <lineage>
        <taxon>Eukaryota</taxon>
        <taxon>Viridiplantae</taxon>
        <taxon>Streptophyta</taxon>
        <taxon>Embryophyta</taxon>
        <taxon>Tracheophyta</taxon>
        <taxon>Spermatophyta</taxon>
        <taxon>Magnoliopsida</taxon>
        <taxon>eudicotyledons</taxon>
        <taxon>Gunneridae</taxon>
        <taxon>Pentapetalae</taxon>
        <taxon>rosids</taxon>
        <taxon>fabids</taxon>
        <taxon>Rosales</taxon>
        <taxon>Rosaceae</taxon>
        <taxon>Rosoideae</taxon>
        <taxon>Rosoideae incertae sedis</taxon>
        <taxon>Rosa</taxon>
    </lineage>
</organism>
<accession>A0A2P6QJL9</accession>
<evidence type="ECO:0000313" key="3">
    <source>
        <dbReference type="Proteomes" id="UP000238479"/>
    </source>
</evidence>
<evidence type="ECO:0000256" key="1">
    <source>
        <dbReference type="SAM" id="MobiDB-lite"/>
    </source>
</evidence>
<reference evidence="2 3" key="1">
    <citation type="journal article" date="2018" name="Nat. Genet.">
        <title>The Rosa genome provides new insights in the design of modern roses.</title>
        <authorList>
            <person name="Bendahmane M."/>
        </authorList>
    </citation>
    <scope>NUCLEOTIDE SEQUENCE [LARGE SCALE GENOMIC DNA]</scope>
    <source>
        <strain evidence="3">cv. Old Blush</strain>
    </source>
</reference>
<protein>
    <recommendedName>
        <fullName evidence="4">Maternal effect embryo arrest protein</fullName>
    </recommendedName>
</protein>
<proteinExistence type="predicted"/>
<dbReference type="STRING" id="74649.A0A2P6QJL9"/>
<dbReference type="AlphaFoldDB" id="A0A2P6QJL9"/>
<sequence length="167" mass="18620">MECCGRPNRSDVHLSSEEGAKIESETREHFDGVAPKRHSKPQRSEYASQYVDVLSKDDKQESSPELVEFQRLENDSQKLVLNGSEVSEEFVETDYYKDLNCIDKQHHTTGTGFIKVQNPGNRGYRLEPDSDTSTHASCQCNPATNDWVPDAASEVPSASGKPGRSDN</sequence>
<keyword evidence="3" id="KW-1185">Reference proteome</keyword>
<dbReference type="Gramene" id="PRQ34372">
    <property type="protein sequence ID" value="PRQ34372"/>
    <property type="gene ID" value="RchiOBHm_Chr5g0068081"/>
</dbReference>
<name>A0A2P6QJL9_ROSCH</name>
<feature type="region of interest" description="Disordered" evidence="1">
    <location>
        <begin position="1"/>
        <end position="47"/>
    </location>
</feature>
<comment type="caution">
    <text evidence="2">The sequence shown here is derived from an EMBL/GenBank/DDBJ whole genome shotgun (WGS) entry which is preliminary data.</text>
</comment>
<dbReference type="OMA" id="HVYKGNP"/>
<dbReference type="EMBL" id="PDCK01000043">
    <property type="protein sequence ID" value="PRQ34372.1"/>
    <property type="molecule type" value="Genomic_DNA"/>
</dbReference>
<feature type="compositionally biased region" description="Basic and acidic residues" evidence="1">
    <location>
        <begin position="8"/>
        <end position="31"/>
    </location>
</feature>
<evidence type="ECO:0008006" key="4">
    <source>
        <dbReference type="Google" id="ProtNLM"/>
    </source>
</evidence>
<dbReference type="Proteomes" id="UP000238479">
    <property type="component" value="Chromosome 5"/>
</dbReference>
<dbReference type="PANTHER" id="PTHR34686">
    <property type="entry name" value="MATERNAL EFFECT EMBRYO ARREST PROTEIN"/>
    <property type="match status" value="1"/>
</dbReference>
<evidence type="ECO:0000313" key="2">
    <source>
        <dbReference type="EMBL" id="PRQ34372.1"/>
    </source>
</evidence>